<proteinExistence type="predicted"/>
<comment type="caution">
    <text evidence="1">The sequence shown here is derived from an EMBL/GenBank/DDBJ whole genome shotgun (WGS) entry which is preliminary data.</text>
</comment>
<evidence type="ECO:0000313" key="2">
    <source>
        <dbReference type="Proteomes" id="UP001066276"/>
    </source>
</evidence>
<evidence type="ECO:0000313" key="1">
    <source>
        <dbReference type="EMBL" id="KAJ1201474.1"/>
    </source>
</evidence>
<keyword evidence="2" id="KW-1185">Reference proteome</keyword>
<protein>
    <submittedName>
        <fullName evidence="1">Uncharacterized protein</fullName>
    </submittedName>
</protein>
<gene>
    <name evidence="1" type="ORF">NDU88_005283</name>
</gene>
<name>A0AAV7VN36_PLEWA</name>
<sequence length="88" mass="9565">MCLHGASEAAEVLPPRRSVRILEFPCVPGRLPLGVRSVPACINKEKSMFQSSFLRPGEPQDKTEADVSSLSSSLVNEVAEQMMIIHSA</sequence>
<accession>A0AAV7VN36</accession>
<dbReference type="EMBL" id="JANPWB010000003">
    <property type="protein sequence ID" value="KAJ1201474.1"/>
    <property type="molecule type" value="Genomic_DNA"/>
</dbReference>
<dbReference type="AlphaFoldDB" id="A0AAV7VN36"/>
<dbReference type="Proteomes" id="UP001066276">
    <property type="component" value="Chromosome 2_1"/>
</dbReference>
<reference evidence="1" key="1">
    <citation type="journal article" date="2022" name="bioRxiv">
        <title>Sequencing and chromosome-scale assembly of the giantPleurodeles waltlgenome.</title>
        <authorList>
            <person name="Brown T."/>
            <person name="Elewa A."/>
            <person name="Iarovenko S."/>
            <person name="Subramanian E."/>
            <person name="Araus A.J."/>
            <person name="Petzold A."/>
            <person name="Susuki M."/>
            <person name="Suzuki K.-i.T."/>
            <person name="Hayashi T."/>
            <person name="Toyoda A."/>
            <person name="Oliveira C."/>
            <person name="Osipova E."/>
            <person name="Leigh N.D."/>
            <person name="Simon A."/>
            <person name="Yun M.H."/>
        </authorList>
    </citation>
    <scope>NUCLEOTIDE SEQUENCE</scope>
    <source>
        <strain evidence="1">20211129_DDA</strain>
        <tissue evidence="1">Liver</tissue>
    </source>
</reference>
<organism evidence="1 2">
    <name type="scientific">Pleurodeles waltl</name>
    <name type="common">Iberian ribbed newt</name>
    <dbReference type="NCBI Taxonomy" id="8319"/>
    <lineage>
        <taxon>Eukaryota</taxon>
        <taxon>Metazoa</taxon>
        <taxon>Chordata</taxon>
        <taxon>Craniata</taxon>
        <taxon>Vertebrata</taxon>
        <taxon>Euteleostomi</taxon>
        <taxon>Amphibia</taxon>
        <taxon>Batrachia</taxon>
        <taxon>Caudata</taxon>
        <taxon>Salamandroidea</taxon>
        <taxon>Salamandridae</taxon>
        <taxon>Pleurodelinae</taxon>
        <taxon>Pleurodeles</taxon>
    </lineage>
</organism>